<gene>
    <name evidence="2" type="ORF">CYMTET_35384</name>
</gene>
<accession>A0AAE0F983</accession>
<evidence type="ECO:0000313" key="3">
    <source>
        <dbReference type="Proteomes" id="UP001190700"/>
    </source>
</evidence>
<feature type="non-terminal residue" evidence="2">
    <location>
        <position position="1"/>
    </location>
</feature>
<evidence type="ECO:0000256" key="1">
    <source>
        <dbReference type="SAM" id="MobiDB-lite"/>
    </source>
</evidence>
<dbReference type="Proteomes" id="UP001190700">
    <property type="component" value="Unassembled WGS sequence"/>
</dbReference>
<protein>
    <recommendedName>
        <fullName evidence="4">Sfi1 spindle body domain-containing protein</fullName>
    </recommendedName>
</protein>
<keyword evidence="3" id="KW-1185">Reference proteome</keyword>
<feature type="region of interest" description="Disordered" evidence="1">
    <location>
        <begin position="2101"/>
        <end position="2125"/>
    </location>
</feature>
<reference evidence="2 3" key="1">
    <citation type="journal article" date="2015" name="Genome Biol. Evol.">
        <title>Comparative Genomics of a Bacterivorous Green Alga Reveals Evolutionary Causalities and Consequences of Phago-Mixotrophic Mode of Nutrition.</title>
        <authorList>
            <person name="Burns J.A."/>
            <person name="Paasch A."/>
            <person name="Narechania A."/>
            <person name="Kim E."/>
        </authorList>
    </citation>
    <scope>NUCLEOTIDE SEQUENCE [LARGE SCALE GENOMIC DNA]</scope>
    <source>
        <strain evidence="2 3">PLY_AMNH</strain>
    </source>
</reference>
<feature type="compositionally biased region" description="Pro residues" evidence="1">
    <location>
        <begin position="2116"/>
        <end position="2125"/>
    </location>
</feature>
<sequence length="2125" mass="250458">VLAEELEARRIKEIEWQTQMRGEVQTIRETMRVEMTEASQELSVRRERIYTLETALSCKERRCTGLAAQVHRMLQNYRETAQQEHGFESWNAVCERSKRRERLVLRAKERSEAYRRGVSLDCWMEMVAQQRLKKNSAARSQRHMARYISGVAVLHWLALTQDRLYRRVVLSRVTRKLTLRVCRNLLGFWEAYCLHCQRKVRKWKLAGARHAENVKISVLHCWLHEAAQMKAESRALRHREMRRNLKLKSEICDEWRATVVHGQHQRLMLRRLMSKIGHNFLYFAFSAFQLLTVAKRAKKSGCRFVIRRMQLSGAVKVLHTWAESTQWQIVQKRKLQRLLQSFVLSSQHLYLISWMQHTARSRRQDQISRRWQETNRRSALRTALTSMDMWAQHSSAKKRTVMKSRWLCKGQSCAKAWNSWRGHVGELKSRRRILHKMHSLMCHTLEWKALQGLHDRTCWRRTMRAKGHAARLSRGMRAMGWGGRGGRAGNTMMLRMSCREQFAALEGWRTKVQYFRRCRTKLTRFIRSSQQQALLAAFNSWIAHFFQPKSVQEIGENVIRNFQHATLFRAMRTWSDFVEWKSVTRLVMLRASLHWQNQALAFGFRRWEEAAAERTRHFRLTLRSTTCWKKLTLFCIVNFMKAYGQEKKCLRVKLCRSSLRLASRTAFAAFSAWSDWAIQHATRRLIFLRADRRLKSYRMGLALLEWSWAAAQSAVLRRKLVSRQHRRGLEQQWTCLTWWVSRVLAARQHSSAFKQVVQRMRNADTWRALSSWCAHTQYIKRRTAVMKGALRRIQTTELSGALNAWMETRNDKRRLQALAKKSLALLQNLASGKALRWWIQVAEYQRANRRAFQVIVRRLTNGTMAAAFDGWWTHAKAQIEDRMKVKRAIMKIMRSGSSAAFEGWLERVHESRRKMELMQMVRRRIQNFALAVAFQDWANFTANVVANKEHLRSTRAKTVRNRLWHMMAAWQMVAGRKRSIAELDIKVVNRLVQSQQARALTAWVELKADVRQLRLNAHRIMTKLMSRAVLGGFNRWRAMAEEQIAMRGRVKHIICRIGSTKVAGAFDQWAAQTQDKKERRIMAGRIVAKMNSDSSADTFLAWAQYALCSGPSEAWSKDTAMLRAVRRLKRLQLFKMLNEWQEMTRCRIVMCMRVTRLAHSWYMTKLSSLLTSWSNLVFRLQTARAKAEDSMSKIHVAVSRAAMEGWMEALACIKRKRHLMTTMSHKIVMDVQCASFYGWADHVTTTRATARVLSRHASKRSAARAAAALGTWVEEYSCQRRLQSLSQRCTSMWQENMYCKSWSVWRYETALSQGMHRLLCKMLSNISFSVLSSWFSLARSNTVCRSRCKKLQSRISQRETMRAFMIWKEIKHEAARYRHAARQMVRRRNAAMVSRAFYLLLQVAQDWARQRQRLLYCMRRIDRCKMARVIAHLRELLEGRHRLWMVMRRVGAISIMLLMRASLSKWHEVVVSRFAHRSLLTKVVARWEAAHLERTIEAWFNIMDYVKMLRAKVNVVVARVTRNRLYQVFSILHHYSSWSHQLSVQLGRFQDRRLLQRMDDCFLQWLEYTACHVARRARALYAAEKAAIACMAHALEAWQSYTAGCHRIQALECRAHARCQRKMLVEGLTAWAIYFDSFKQKRARWNKAQAHMATFRQAKCFDFMKQLVAERRAEEAWTWRVAAHVQASKLRRQLVGWLAHAAEGLRLHVVEFKLHARVTQALLLLALDSWTATCERALDRRMLEVQLRRRSQARLVVLAYEFLLQHRQQSQKARALDLTHRRVIRREMLRRVLHAWLATARQRHARRCQLNRHLLKRRMEMKFEVFEDWEEMAQQQIADRRKMMRTIQRRRMQDMGHAFEVLRVQLEKQVREHRMVLRATERMCKVCVWRALDVWHHTFAHRKQKRWQLAQHLKRLERELAGSAFFAWWRAYEVRQEQIRNLRMCLNRKKVAQKFFLRWYWDAFDTDIKVALCDILETPENVHMMGEHWIPGTSAPPGPPQGSIPNAQRDSHMSMMESYISAMRSPGNPGTACGVYYADSDYADSEYSRGGSEAVMSSQRAPAVARDWHIASGLVEMRHTLETHKETVLHQQALDVDDEISVTSRDGSHSKSMAAGPPPDFARYS</sequence>
<name>A0AAE0F983_9CHLO</name>
<organism evidence="2 3">
    <name type="scientific">Cymbomonas tetramitiformis</name>
    <dbReference type="NCBI Taxonomy" id="36881"/>
    <lineage>
        <taxon>Eukaryota</taxon>
        <taxon>Viridiplantae</taxon>
        <taxon>Chlorophyta</taxon>
        <taxon>Pyramimonadophyceae</taxon>
        <taxon>Pyramimonadales</taxon>
        <taxon>Pyramimonadaceae</taxon>
        <taxon>Cymbomonas</taxon>
    </lineage>
</organism>
<dbReference type="EMBL" id="LGRX02022617">
    <property type="protein sequence ID" value="KAK3255431.1"/>
    <property type="molecule type" value="Genomic_DNA"/>
</dbReference>
<comment type="caution">
    <text evidence="2">The sequence shown here is derived from an EMBL/GenBank/DDBJ whole genome shotgun (WGS) entry which is preliminary data.</text>
</comment>
<evidence type="ECO:0000313" key="2">
    <source>
        <dbReference type="EMBL" id="KAK3255431.1"/>
    </source>
</evidence>
<proteinExistence type="predicted"/>
<evidence type="ECO:0008006" key="4">
    <source>
        <dbReference type="Google" id="ProtNLM"/>
    </source>
</evidence>